<dbReference type="EMBL" id="JACHOQ010000006">
    <property type="protein sequence ID" value="MBB5740689.1"/>
    <property type="molecule type" value="Genomic_DNA"/>
</dbReference>
<feature type="domain" description="N-acetyltransferase" evidence="3">
    <location>
        <begin position="26"/>
        <end position="181"/>
    </location>
</feature>
<evidence type="ECO:0000259" key="3">
    <source>
        <dbReference type="PROSITE" id="PS51186"/>
    </source>
</evidence>
<reference evidence="4 5" key="1">
    <citation type="submission" date="2020-08" db="EMBL/GenBank/DDBJ databases">
        <title>Genomic Encyclopedia of Type Strains, Phase IV (KMG-IV): sequencing the most valuable type-strain genomes for metagenomic binning, comparative biology and taxonomic classification.</title>
        <authorList>
            <person name="Goeker M."/>
        </authorList>
    </citation>
    <scope>NUCLEOTIDE SEQUENCE [LARGE SCALE GENOMIC DNA]</scope>
    <source>
        <strain evidence="4 5">DSM 4731</strain>
    </source>
</reference>
<evidence type="ECO:0000313" key="5">
    <source>
        <dbReference type="Proteomes" id="UP000527324"/>
    </source>
</evidence>
<dbReference type="SUPFAM" id="SSF55729">
    <property type="entry name" value="Acyl-CoA N-acyltransferases (Nat)"/>
    <property type="match status" value="1"/>
</dbReference>
<dbReference type="Gene3D" id="3.40.630.30">
    <property type="match status" value="1"/>
</dbReference>
<proteinExistence type="predicted"/>
<dbReference type="GeneID" id="88838954"/>
<name>A0A7W9C833_9CAUL</name>
<evidence type="ECO:0000256" key="1">
    <source>
        <dbReference type="ARBA" id="ARBA00022679"/>
    </source>
</evidence>
<sequence length="181" mass="19903">MTETTPAPFPAAGKPLERRGLSRLRLRLRPAAEADLPFLRALYGTTRSSEVAAAGWPPVLAEAFLVSQFDLQHRHFVGERLATDFWIIEQAGVDVGRLYLNRSSSTWRVIDLALLPEAQGRGLGGALLRIVQAEARAHGADALDLHVLKTNRRAAALYGRLGFVLTAEESASHDRMIWPIS</sequence>
<protein>
    <submittedName>
        <fullName evidence="4">GNAT superfamily N-acetyltransferase</fullName>
    </submittedName>
</protein>
<keyword evidence="5" id="KW-1185">Reference proteome</keyword>
<dbReference type="RefSeq" id="WP_182713120.1">
    <property type="nucleotide sequence ID" value="NZ_CAJFZW010000042.1"/>
</dbReference>
<dbReference type="Proteomes" id="UP000527324">
    <property type="component" value="Unassembled WGS sequence"/>
</dbReference>
<dbReference type="InterPro" id="IPR000182">
    <property type="entry name" value="GNAT_dom"/>
</dbReference>
<evidence type="ECO:0000256" key="2">
    <source>
        <dbReference type="ARBA" id="ARBA00023315"/>
    </source>
</evidence>
<dbReference type="PANTHER" id="PTHR43877:SF2">
    <property type="entry name" value="AMINOALKYLPHOSPHONATE N-ACETYLTRANSFERASE-RELATED"/>
    <property type="match status" value="1"/>
</dbReference>
<dbReference type="GO" id="GO:0016747">
    <property type="term" value="F:acyltransferase activity, transferring groups other than amino-acyl groups"/>
    <property type="evidence" value="ECO:0007669"/>
    <property type="project" value="InterPro"/>
</dbReference>
<keyword evidence="2" id="KW-0012">Acyltransferase</keyword>
<dbReference type="PROSITE" id="PS51186">
    <property type="entry name" value="GNAT"/>
    <property type="match status" value="1"/>
</dbReference>
<dbReference type="InterPro" id="IPR016181">
    <property type="entry name" value="Acyl_CoA_acyltransferase"/>
</dbReference>
<dbReference type="CDD" id="cd04301">
    <property type="entry name" value="NAT_SF"/>
    <property type="match status" value="1"/>
</dbReference>
<dbReference type="AlphaFoldDB" id="A0A7W9C833"/>
<dbReference type="PANTHER" id="PTHR43877">
    <property type="entry name" value="AMINOALKYLPHOSPHONATE N-ACETYLTRANSFERASE-RELATED-RELATED"/>
    <property type="match status" value="1"/>
</dbReference>
<organism evidence="4 5">
    <name type="scientific">Brevundimonas aurantiaca</name>
    <dbReference type="NCBI Taxonomy" id="74316"/>
    <lineage>
        <taxon>Bacteria</taxon>
        <taxon>Pseudomonadati</taxon>
        <taxon>Pseudomonadota</taxon>
        <taxon>Alphaproteobacteria</taxon>
        <taxon>Caulobacterales</taxon>
        <taxon>Caulobacteraceae</taxon>
        <taxon>Brevundimonas</taxon>
    </lineage>
</organism>
<evidence type="ECO:0000313" key="4">
    <source>
        <dbReference type="EMBL" id="MBB5740689.1"/>
    </source>
</evidence>
<comment type="caution">
    <text evidence="4">The sequence shown here is derived from an EMBL/GenBank/DDBJ whole genome shotgun (WGS) entry which is preliminary data.</text>
</comment>
<gene>
    <name evidence="4" type="ORF">GGQ93_002418</name>
</gene>
<dbReference type="InterPro" id="IPR050832">
    <property type="entry name" value="Bact_Acetyltransf"/>
</dbReference>
<keyword evidence="1 4" id="KW-0808">Transferase</keyword>
<dbReference type="Pfam" id="PF00583">
    <property type="entry name" value="Acetyltransf_1"/>
    <property type="match status" value="1"/>
</dbReference>
<accession>A0A7W9C833</accession>